<comment type="pathway">
    <text evidence="3">Nucleotide-sugar biosynthesis; UDP-alpha-D-xylose biosynthesis; UDP-alpha-D-xylose from UDP-alpha-D-glucuronate: step 1/1.</text>
</comment>
<dbReference type="GO" id="GO:0042732">
    <property type="term" value="P:D-xylose metabolic process"/>
    <property type="evidence" value="ECO:0007669"/>
    <property type="project" value="InterPro"/>
</dbReference>
<dbReference type="InterPro" id="IPR044516">
    <property type="entry name" value="UXS-like"/>
</dbReference>
<evidence type="ECO:0000256" key="14">
    <source>
        <dbReference type="ARBA" id="ARBA00023239"/>
    </source>
</evidence>
<evidence type="ECO:0000259" key="15">
    <source>
        <dbReference type="Pfam" id="PF16363"/>
    </source>
</evidence>
<evidence type="ECO:0000313" key="17">
    <source>
        <dbReference type="Proteomes" id="UP000564704"/>
    </source>
</evidence>
<dbReference type="GO" id="GO:0005737">
    <property type="term" value="C:cytoplasm"/>
    <property type="evidence" value="ECO:0007669"/>
    <property type="project" value="TreeGrafter"/>
</dbReference>
<dbReference type="PANTHER" id="PTHR43078:SF6">
    <property type="entry name" value="UDP-GLUCURONIC ACID DECARBOXYLASE 1"/>
    <property type="match status" value="1"/>
</dbReference>
<dbReference type="GO" id="GO:0070403">
    <property type="term" value="F:NAD+ binding"/>
    <property type="evidence" value="ECO:0007669"/>
    <property type="project" value="InterPro"/>
</dbReference>
<comment type="similarity">
    <text evidence="4">Belongs to the NAD(P)-dependent epimerase/dehydratase family. UDP-glucuronic acid decarboxylase subfamily.</text>
</comment>
<comment type="caution">
    <text evidence="16">The sequence shown here is derived from an EMBL/GenBank/DDBJ whole genome shotgun (WGS) entry which is preliminary data.</text>
</comment>
<evidence type="ECO:0000256" key="8">
    <source>
        <dbReference type="ARBA" id="ARBA00022968"/>
    </source>
</evidence>
<dbReference type="InterPro" id="IPR016040">
    <property type="entry name" value="NAD(P)-bd_dom"/>
</dbReference>
<dbReference type="SUPFAM" id="SSF51735">
    <property type="entry name" value="NAD(P)-binding Rossmann-fold domains"/>
    <property type="match status" value="1"/>
</dbReference>
<keyword evidence="12" id="KW-0472">Membrane</keyword>
<evidence type="ECO:0000256" key="4">
    <source>
        <dbReference type="ARBA" id="ARBA00007505"/>
    </source>
</evidence>
<dbReference type="PANTHER" id="PTHR43078">
    <property type="entry name" value="UDP-GLUCURONIC ACID DECARBOXYLASE-RELATED"/>
    <property type="match status" value="1"/>
</dbReference>
<keyword evidence="9" id="KW-1133">Transmembrane helix</keyword>
<evidence type="ECO:0000256" key="13">
    <source>
        <dbReference type="ARBA" id="ARBA00023180"/>
    </source>
</evidence>
<dbReference type="EC" id="4.1.1.35" evidence="5"/>
<dbReference type="InterPro" id="IPR036291">
    <property type="entry name" value="NAD(P)-bd_dom_sf"/>
</dbReference>
<keyword evidence="11" id="KW-0333">Golgi apparatus</keyword>
<protein>
    <recommendedName>
        <fullName evidence="5">UDP-glucuronate decarboxylase</fullName>
        <ecNumber evidence="5">4.1.1.35</ecNumber>
    </recommendedName>
</protein>
<evidence type="ECO:0000256" key="3">
    <source>
        <dbReference type="ARBA" id="ARBA00005100"/>
    </source>
</evidence>
<dbReference type="GO" id="GO:0033320">
    <property type="term" value="P:UDP-D-xylose biosynthetic process"/>
    <property type="evidence" value="ECO:0007669"/>
    <property type="project" value="UniProtKB-UniPathway"/>
</dbReference>
<feature type="domain" description="NAD(P)-binding" evidence="15">
    <location>
        <begin position="44"/>
        <end position="342"/>
    </location>
</feature>
<dbReference type="AlphaFoldDB" id="A0A844CLZ8"/>
<dbReference type="OrthoDB" id="9801785at2"/>
<dbReference type="CDD" id="cd05230">
    <property type="entry name" value="UGD_SDR_e"/>
    <property type="match status" value="1"/>
</dbReference>
<keyword evidence="10" id="KW-0520">NAD</keyword>
<evidence type="ECO:0000256" key="12">
    <source>
        <dbReference type="ARBA" id="ARBA00023136"/>
    </source>
</evidence>
<keyword evidence="6" id="KW-0812">Transmembrane</keyword>
<dbReference type="Proteomes" id="UP000564704">
    <property type="component" value="Unassembled WGS sequence"/>
</dbReference>
<proteinExistence type="inferred from homology"/>
<keyword evidence="7" id="KW-0210">Decarboxylase</keyword>
<comment type="subcellular location">
    <subcellularLocation>
        <location evidence="2">Golgi apparatus</location>
        <location evidence="2">Golgi stack membrane</location>
        <topology evidence="2">Single-pass type II membrane protein</topology>
    </subcellularLocation>
</comment>
<accession>A0A844CLZ8</accession>
<keyword evidence="14" id="KW-0456">Lyase</keyword>
<evidence type="ECO:0000313" key="16">
    <source>
        <dbReference type="EMBL" id="MRU16361.1"/>
    </source>
</evidence>
<sequence length="361" mass="40491">MFHTWRIRAGAVCIGLRIPPQKSGVSGDRLDGASTIARLGKTVIVTGGSGFLGSWLCDRLLKEGHRVICIDNLMTGRIQNIQAYLSLPNFTFWQQDIINPVYIDEPVHQIYNLACPASPKCYQADPVHTFKTSVIGVMNMLELAGRHGARLLQASTSEVYGDPEFNPQSETYFGNVNVYGPRSCYDEGKRAAETLIREYHLHRGVDTRIARIFNTYGPRMRYDDGRVVSNFIVEALKGEDITVYGDGLQTRSFCFYEDLIDGLVRLMHASSEVDHPVNLGNPDEHTILDLAERVIEMTGAKSRLVFSDMPQDDPHIRRPDIACAMRELDWKPKVPLQDGLARTVAYFRQDLQDRGATEVAG</sequence>
<dbReference type="EMBL" id="SZWE01000001">
    <property type="protein sequence ID" value="MRU16361.1"/>
    <property type="molecule type" value="Genomic_DNA"/>
</dbReference>
<evidence type="ECO:0000256" key="5">
    <source>
        <dbReference type="ARBA" id="ARBA00012290"/>
    </source>
</evidence>
<organism evidence="16 17">
    <name type="scientific">Roseovarius bejariae</name>
    <dbReference type="NCBI Taxonomy" id="2576383"/>
    <lineage>
        <taxon>Bacteria</taxon>
        <taxon>Pseudomonadati</taxon>
        <taxon>Pseudomonadota</taxon>
        <taxon>Alphaproteobacteria</taxon>
        <taxon>Rhodobacterales</taxon>
        <taxon>Roseobacteraceae</taxon>
        <taxon>Roseovarius</taxon>
    </lineage>
</organism>
<evidence type="ECO:0000256" key="9">
    <source>
        <dbReference type="ARBA" id="ARBA00022989"/>
    </source>
</evidence>
<keyword evidence="13" id="KW-0325">Glycoprotein</keyword>
<evidence type="ECO:0000256" key="7">
    <source>
        <dbReference type="ARBA" id="ARBA00022793"/>
    </source>
</evidence>
<gene>
    <name evidence="16" type="ORF">FDP25_13035</name>
</gene>
<evidence type="ECO:0000256" key="2">
    <source>
        <dbReference type="ARBA" id="ARBA00004447"/>
    </source>
</evidence>
<name>A0A844CLZ8_9RHOB</name>
<dbReference type="Pfam" id="PF16363">
    <property type="entry name" value="GDP_Man_Dehyd"/>
    <property type="match status" value="1"/>
</dbReference>
<comment type="cofactor">
    <cofactor evidence="1">
        <name>NAD(+)</name>
        <dbReference type="ChEBI" id="CHEBI:57540"/>
    </cofactor>
</comment>
<evidence type="ECO:0000256" key="11">
    <source>
        <dbReference type="ARBA" id="ARBA00023034"/>
    </source>
</evidence>
<dbReference type="FunFam" id="3.40.50.720:FF:000065">
    <property type="entry name" value="UDP-glucuronic acid decarboxylase 1"/>
    <property type="match status" value="1"/>
</dbReference>
<keyword evidence="8" id="KW-0735">Signal-anchor</keyword>
<evidence type="ECO:0000256" key="1">
    <source>
        <dbReference type="ARBA" id="ARBA00001911"/>
    </source>
</evidence>
<dbReference type="UniPathway" id="UPA00796">
    <property type="reaction ID" value="UER00771"/>
</dbReference>
<dbReference type="Gene3D" id="3.40.50.720">
    <property type="entry name" value="NAD(P)-binding Rossmann-like Domain"/>
    <property type="match status" value="1"/>
</dbReference>
<keyword evidence="17" id="KW-1185">Reference proteome</keyword>
<dbReference type="GO" id="GO:0048040">
    <property type="term" value="F:UDP-glucuronate decarboxylase activity"/>
    <property type="evidence" value="ECO:0007669"/>
    <property type="project" value="UniProtKB-EC"/>
</dbReference>
<evidence type="ECO:0000256" key="6">
    <source>
        <dbReference type="ARBA" id="ARBA00022692"/>
    </source>
</evidence>
<reference evidence="16 17" key="1">
    <citation type="submission" date="2019-05" db="EMBL/GenBank/DDBJ databases">
        <title>Roseovarius bejariae sp. nov., a moderately halophylic bacterium isolated from a saline soil in Rambla Salada (Murcia).</title>
        <authorList>
            <person name="Castro D.J."/>
            <person name="Gomez-Altuve A."/>
            <person name="Reina J.C."/>
            <person name="Rodriguez M."/>
            <person name="Sampedro I."/>
            <person name="Llamas I."/>
            <person name="Martinez-Checa F."/>
        </authorList>
    </citation>
    <scope>NUCLEOTIDE SEQUENCE [LARGE SCALE GENOMIC DNA]</scope>
    <source>
        <strain evidence="16 17">A21</strain>
    </source>
</reference>
<evidence type="ECO:0000256" key="10">
    <source>
        <dbReference type="ARBA" id="ARBA00023027"/>
    </source>
</evidence>